<organism evidence="2 3">
    <name type="scientific">Toxoplasma gondii p89</name>
    <dbReference type="NCBI Taxonomy" id="943119"/>
    <lineage>
        <taxon>Eukaryota</taxon>
        <taxon>Sar</taxon>
        <taxon>Alveolata</taxon>
        <taxon>Apicomplexa</taxon>
        <taxon>Conoidasida</taxon>
        <taxon>Coccidia</taxon>
        <taxon>Eucoccidiorida</taxon>
        <taxon>Eimeriorina</taxon>
        <taxon>Sarcocystidae</taxon>
        <taxon>Toxoplasma</taxon>
    </lineage>
</organism>
<reference evidence="2 3" key="1">
    <citation type="submission" date="2014-03" db="EMBL/GenBank/DDBJ databases">
        <authorList>
            <person name="Sibley D."/>
            <person name="Venepally P."/>
            <person name="Karamycheva S."/>
            <person name="Hadjithomas M."/>
            <person name="Khan A."/>
            <person name="Brunk B."/>
            <person name="Roos D."/>
            <person name="Caler E."/>
            <person name="Lorenzi H."/>
        </authorList>
    </citation>
    <scope>NUCLEOTIDE SEQUENCE [LARGE SCALE GENOMIC DNA]</scope>
    <source>
        <strain evidence="3">p89</strain>
    </source>
</reference>
<dbReference type="EMBL" id="AEYI02001798">
    <property type="protein sequence ID" value="KFG32990.1"/>
    <property type="molecule type" value="Genomic_DNA"/>
</dbReference>
<dbReference type="SUPFAM" id="SSF46689">
    <property type="entry name" value="Homeodomain-like"/>
    <property type="match status" value="1"/>
</dbReference>
<evidence type="ECO:0000256" key="1">
    <source>
        <dbReference type="SAM" id="MobiDB-lite"/>
    </source>
</evidence>
<dbReference type="Proteomes" id="UP000028828">
    <property type="component" value="Unassembled WGS sequence"/>
</dbReference>
<protein>
    <submittedName>
        <fullName evidence="2">Putative homeodomain-like containing protein</fullName>
    </submittedName>
</protein>
<dbReference type="VEuPathDB" id="ToxoDB:TGP89_288990"/>
<accession>A0A086JLH2</accession>
<sequence>MAVVERGLLPRIVQRLQRPKPAGLSMETPARALSYSRPWVSPVSSLSASTSSCNLPPQKSTLLTESPVDTSTCSLSRPGIQLTIWRGGRYTRAGDQLSSRPPPSHIFPMASFPRCQYAGRDLDFWAHTRCFSRDFSLVSKGERTATAARIPSMPPTVPPSPHHQFGICSVDGHRSKSSGFLRSRFPCLASASLLSVSPFVSRARSAPASFAFSPASVLSSPCVLSLSSSSSCPSFSSFSRPHLNSARSPTRPPVHRRKGGKNDETGCRPRSGSPGQYFLEMPPRVFGLNRGYQVGAHFVLCSARRSFAAAAGGGTAGRSRSSVGLVLGSNAKSLVDIPVRPKPRRFFDLKTFKRFILRYKQKEEEAEDLLLKRTYTKPLPEGWTVLTFLEKINIGENAEDIAAAFSSWTDLANATIDVLQSVEGMTNQQRRLIVKHVRLYNHGLWPENSYEDYIDKFQAPPLENENKEWTEADDARLLELAAQYDVSFGDPWLYISWEMQRDFVDVQTRYEQLVTIPKNKERHCEAVLTKCTKPLFFSRYFKLLPSMLYVIPSKAHFNTAPVQPFYLPTPFAAYRRNDCFRQLHSSPSVDPNKKEDL</sequence>
<evidence type="ECO:0000313" key="2">
    <source>
        <dbReference type="EMBL" id="KFG32990.1"/>
    </source>
</evidence>
<dbReference type="GO" id="GO:0003677">
    <property type="term" value="F:DNA binding"/>
    <property type="evidence" value="ECO:0007669"/>
    <property type="project" value="UniProtKB-KW"/>
</dbReference>
<dbReference type="AlphaFoldDB" id="A0A086JLH2"/>
<evidence type="ECO:0000313" key="3">
    <source>
        <dbReference type="Proteomes" id="UP000028828"/>
    </source>
</evidence>
<dbReference type="OrthoDB" id="408360at2759"/>
<gene>
    <name evidence="2" type="ORF">TGP89_288990</name>
</gene>
<keyword evidence="2" id="KW-0238">DNA-binding</keyword>
<keyword evidence="2" id="KW-0371">Homeobox</keyword>
<name>A0A086JLH2_TOXGO</name>
<proteinExistence type="predicted"/>
<comment type="caution">
    <text evidence="2">The sequence shown here is derived from an EMBL/GenBank/DDBJ whole genome shotgun (WGS) entry which is preliminary data.</text>
</comment>
<dbReference type="InterPro" id="IPR009057">
    <property type="entry name" value="Homeodomain-like_sf"/>
</dbReference>
<feature type="region of interest" description="Disordered" evidence="1">
    <location>
        <begin position="237"/>
        <end position="275"/>
    </location>
</feature>